<dbReference type="Pfam" id="PF13977">
    <property type="entry name" value="TetR_C_6"/>
    <property type="match status" value="1"/>
</dbReference>
<feature type="DNA-binding region" description="H-T-H motif" evidence="5">
    <location>
        <begin position="42"/>
        <end position="61"/>
    </location>
</feature>
<dbReference type="GO" id="GO:0003700">
    <property type="term" value="F:DNA-binding transcription factor activity"/>
    <property type="evidence" value="ECO:0007669"/>
    <property type="project" value="TreeGrafter"/>
</dbReference>
<dbReference type="SUPFAM" id="SSF46689">
    <property type="entry name" value="Homeodomain-like"/>
    <property type="match status" value="1"/>
</dbReference>
<dbReference type="InterPro" id="IPR050109">
    <property type="entry name" value="HTH-type_TetR-like_transc_reg"/>
</dbReference>
<dbReference type="InterPro" id="IPR036271">
    <property type="entry name" value="Tet_transcr_reg_TetR-rel_C_sf"/>
</dbReference>
<dbReference type="RefSeq" id="WP_141812975.1">
    <property type="nucleotide sequence ID" value="NZ_VFPG01000002.1"/>
</dbReference>
<feature type="domain" description="HTH tetR-type" evidence="6">
    <location>
        <begin position="19"/>
        <end position="79"/>
    </location>
</feature>
<dbReference type="EMBL" id="VFPG01000002">
    <property type="protein sequence ID" value="TQM26435.1"/>
    <property type="molecule type" value="Genomic_DNA"/>
</dbReference>
<dbReference type="Gene3D" id="1.10.357.10">
    <property type="entry name" value="Tetracycline Repressor, domain 2"/>
    <property type="match status" value="1"/>
</dbReference>
<evidence type="ECO:0000313" key="7">
    <source>
        <dbReference type="EMBL" id="TQM26435.1"/>
    </source>
</evidence>
<dbReference type="InterPro" id="IPR039538">
    <property type="entry name" value="BetI_C"/>
</dbReference>
<dbReference type="InterPro" id="IPR009057">
    <property type="entry name" value="Homeodomain-like_sf"/>
</dbReference>
<reference evidence="7 8" key="1">
    <citation type="submission" date="2019-06" db="EMBL/GenBank/DDBJ databases">
        <title>Sequencing the genomes of 1000 actinobacteria strains.</title>
        <authorList>
            <person name="Klenk H.-P."/>
        </authorList>
    </citation>
    <scope>NUCLEOTIDE SEQUENCE [LARGE SCALE GENOMIC DNA]</scope>
    <source>
        <strain evidence="7 8">DSM 103495</strain>
    </source>
</reference>
<name>A0A543EXY9_9NOCA</name>
<comment type="caution">
    <text evidence="7">The sequence shown here is derived from an EMBL/GenBank/DDBJ whole genome shotgun (WGS) entry which is preliminary data.</text>
</comment>
<dbReference type="AlphaFoldDB" id="A0A543EXY9"/>
<accession>A0A543EXY9</accession>
<dbReference type="PRINTS" id="PR00455">
    <property type="entry name" value="HTHTETR"/>
</dbReference>
<evidence type="ECO:0000256" key="4">
    <source>
        <dbReference type="ARBA" id="ARBA00023163"/>
    </source>
</evidence>
<keyword evidence="3 5" id="KW-0238">DNA-binding</keyword>
<dbReference type="SUPFAM" id="SSF48498">
    <property type="entry name" value="Tetracyclin repressor-like, C-terminal domain"/>
    <property type="match status" value="1"/>
</dbReference>
<evidence type="ECO:0000256" key="3">
    <source>
        <dbReference type="ARBA" id="ARBA00023125"/>
    </source>
</evidence>
<keyword evidence="1" id="KW-0678">Repressor</keyword>
<dbReference type="PANTHER" id="PTHR30055:SF234">
    <property type="entry name" value="HTH-TYPE TRANSCRIPTIONAL REGULATOR BETI"/>
    <property type="match status" value="1"/>
</dbReference>
<evidence type="ECO:0000259" key="6">
    <source>
        <dbReference type="PROSITE" id="PS50977"/>
    </source>
</evidence>
<keyword evidence="8" id="KW-1185">Reference proteome</keyword>
<dbReference type="OrthoDB" id="7252896at2"/>
<dbReference type="PANTHER" id="PTHR30055">
    <property type="entry name" value="HTH-TYPE TRANSCRIPTIONAL REGULATOR RUTR"/>
    <property type="match status" value="1"/>
</dbReference>
<dbReference type="Proteomes" id="UP000316331">
    <property type="component" value="Unassembled WGS sequence"/>
</dbReference>
<dbReference type="PROSITE" id="PS50977">
    <property type="entry name" value="HTH_TETR_2"/>
    <property type="match status" value="1"/>
</dbReference>
<sequence>MVKQPERAARRGRPTGNHEAKRAELLRAATAVIAEEGYAKASLRKVAQRAGYTTGAVTYYFANKDELITALVESRFDRYDAMLEAAREQADIPALIERWLAMTTSDSQHWPVMSELLVHARAEPALAELIRKRYAQYRDTHASIIEAAQAGGAIRDDIPAELLGDQLAAMGDGWTMMYPFESDRFTPARAQALVDAAIELITPVPVRSPGADDA</sequence>
<dbReference type="InterPro" id="IPR001647">
    <property type="entry name" value="HTH_TetR"/>
</dbReference>
<evidence type="ECO:0000256" key="5">
    <source>
        <dbReference type="PROSITE-ProRule" id="PRU00335"/>
    </source>
</evidence>
<evidence type="ECO:0000256" key="1">
    <source>
        <dbReference type="ARBA" id="ARBA00022491"/>
    </source>
</evidence>
<keyword evidence="4" id="KW-0804">Transcription</keyword>
<dbReference type="GO" id="GO:0000976">
    <property type="term" value="F:transcription cis-regulatory region binding"/>
    <property type="evidence" value="ECO:0007669"/>
    <property type="project" value="TreeGrafter"/>
</dbReference>
<dbReference type="Pfam" id="PF00440">
    <property type="entry name" value="TetR_N"/>
    <property type="match status" value="1"/>
</dbReference>
<proteinExistence type="predicted"/>
<gene>
    <name evidence="7" type="ORF">FB390_6628</name>
</gene>
<evidence type="ECO:0000256" key="2">
    <source>
        <dbReference type="ARBA" id="ARBA00023015"/>
    </source>
</evidence>
<protein>
    <submittedName>
        <fullName evidence="7">TetR family transcriptional regulator</fullName>
    </submittedName>
</protein>
<keyword evidence="2" id="KW-0805">Transcription regulation</keyword>
<evidence type="ECO:0000313" key="8">
    <source>
        <dbReference type="Proteomes" id="UP000316331"/>
    </source>
</evidence>
<organism evidence="7 8">
    <name type="scientific">Nocardia bhagyanarayanae</name>
    <dbReference type="NCBI Taxonomy" id="1215925"/>
    <lineage>
        <taxon>Bacteria</taxon>
        <taxon>Bacillati</taxon>
        <taxon>Actinomycetota</taxon>
        <taxon>Actinomycetes</taxon>
        <taxon>Mycobacteriales</taxon>
        <taxon>Nocardiaceae</taxon>
        <taxon>Nocardia</taxon>
    </lineage>
</organism>